<comment type="cofactor">
    <cofactor evidence="1">
        <name>L-ascorbate</name>
        <dbReference type="ChEBI" id="CHEBI:38290"/>
    </cofactor>
</comment>
<evidence type="ECO:0000256" key="1">
    <source>
        <dbReference type="ARBA" id="ARBA00001961"/>
    </source>
</evidence>
<dbReference type="GO" id="GO:0005506">
    <property type="term" value="F:iron ion binding"/>
    <property type="evidence" value="ECO:0007669"/>
    <property type="project" value="InterPro"/>
</dbReference>
<keyword evidence="5" id="KW-0408">Iron</keyword>
<dbReference type="GO" id="GO:0031418">
    <property type="term" value="F:L-ascorbic acid binding"/>
    <property type="evidence" value="ECO:0007669"/>
    <property type="project" value="InterPro"/>
</dbReference>
<dbReference type="Proteomes" id="UP000278143">
    <property type="component" value="Unassembled WGS sequence"/>
</dbReference>
<sequence length="202" mass="22688">MVFAHFLLPTECRALLSMAGQLPMAVTPPPKRDEAYRDNWRFSIDDPAFADRLWRAGLDVACARLEGGQHRCAVGLNSNIRLYRYDPQQRFGQHYDDSVRDKHGHQSEWTLLVYLNGDGDGDVTGDALASYKEQAIWSALPLLRGGHTVFYGPAKRQVTSVAPVAGMALLHRHGARCLRHEALEVKEGCKWVLRSDVMFAAR</sequence>
<evidence type="ECO:0000313" key="7">
    <source>
        <dbReference type="EMBL" id="RKP23522.1"/>
    </source>
</evidence>
<gene>
    <name evidence="7" type="ORF">SYNPS1DRAFT_18462</name>
</gene>
<dbReference type="GO" id="GO:0005783">
    <property type="term" value="C:endoplasmic reticulum"/>
    <property type="evidence" value="ECO:0007669"/>
    <property type="project" value="TreeGrafter"/>
</dbReference>
<organism evidence="7 8">
    <name type="scientific">Syncephalis pseudoplumigaleata</name>
    <dbReference type="NCBI Taxonomy" id="1712513"/>
    <lineage>
        <taxon>Eukaryota</taxon>
        <taxon>Fungi</taxon>
        <taxon>Fungi incertae sedis</taxon>
        <taxon>Zoopagomycota</taxon>
        <taxon>Zoopagomycotina</taxon>
        <taxon>Zoopagomycetes</taxon>
        <taxon>Zoopagales</taxon>
        <taxon>Piptocephalidaceae</taxon>
        <taxon>Syncephalis</taxon>
    </lineage>
</organism>
<evidence type="ECO:0000256" key="3">
    <source>
        <dbReference type="ARBA" id="ARBA00022964"/>
    </source>
</evidence>
<dbReference type="GO" id="GO:0004656">
    <property type="term" value="F:procollagen-proline 4-dioxygenase activity"/>
    <property type="evidence" value="ECO:0007669"/>
    <property type="project" value="TreeGrafter"/>
</dbReference>
<dbReference type="InterPro" id="IPR044862">
    <property type="entry name" value="Pro_4_hyd_alph_FE2OG_OXY"/>
</dbReference>
<keyword evidence="3" id="KW-0223">Dioxygenase</keyword>
<keyword evidence="2" id="KW-0479">Metal-binding</keyword>
<accession>A0A4P9YVS0</accession>
<evidence type="ECO:0000313" key="8">
    <source>
        <dbReference type="Proteomes" id="UP000278143"/>
    </source>
</evidence>
<reference evidence="8" key="1">
    <citation type="journal article" date="2018" name="Nat. Microbiol.">
        <title>Leveraging single-cell genomics to expand the fungal tree of life.</title>
        <authorList>
            <person name="Ahrendt S.R."/>
            <person name="Quandt C.A."/>
            <person name="Ciobanu D."/>
            <person name="Clum A."/>
            <person name="Salamov A."/>
            <person name="Andreopoulos B."/>
            <person name="Cheng J.F."/>
            <person name="Woyke T."/>
            <person name="Pelin A."/>
            <person name="Henrissat B."/>
            <person name="Reynolds N.K."/>
            <person name="Benny G.L."/>
            <person name="Smith M.E."/>
            <person name="James T.Y."/>
            <person name="Grigoriev I.V."/>
        </authorList>
    </citation>
    <scope>NUCLEOTIDE SEQUENCE [LARGE SCALE GENOMIC DNA]</scope>
    <source>
        <strain evidence="8">Benny S71-1</strain>
    </source>
</reference>
<dbReference type="PANTHER" id="PTHR10869:SF236">
    <property type="entry name" value="PROLYL 4-HYDROXYLASE ALPHA SUBUNIT DOMAIN-CONTAINING PROTEIN"/>
    <property type="match status" value="1"/>
</dbReference>
<keyword evidence="4" id="KW-0560">Oxidoreductase</keyword>
<proteinExistence type="predicted"/>
<evidence type="ECO:0000259" key="6">
    <source>
        <dbReference type="SMART" id="SM00702"/>
    </source>
</evidence>
<keyword evidence="8" id="KW-1185">Reference proteome</keyword>
<dbReference type="InterPro" id="IPR045054">
    <property type="entry name" value="P4HA-like"/>
</dbReference>
<name>A0A4P9YVS0_9FUNG</name>
<feature type="domain" description="Prolyl 4-hydroxylase alpha subunit" evidence="6">
    <location>
        <begin position="1"/>
        <end position="198"/>
    </location>
</feature>
<dbReference type="EMBL" id="KZ990908">
    <property type="protein sequence ID" value="RKP23522.1"/>
    <property type="molecule type" value="Genomic_DNA"/>
</dbReference>
<dbReference type="Gene3D" id="2.60.120.620">
    <property type="entry name" value="q2cbj1_9rhob like domain"/>
    <property type="match status" value="1"/>
</dbReference>
<protein>
    <recommendedName>
        <fullName evidence="6">Prolyl 4-hydroxylase alpha subunit domain-containing protein</fullName>
    </recommendedName>
</protein>
<dbReference type="AlphaFoldDB" id="A0A4P9YVS0"/>
<dbReference type="Pfam" id="PF13640">
    <property type="entry name" value="2OG-FeII_Oxy_3"/>
    <property type="match status" value="1"/>
</dbReference>
<dbReference type="PANTHER" id="PTHR10869">
    <property type="entry name" value="PROLYL 4-HYDROXYLASE ALPHA SUBUNIT"/>
    <property type="match status" value="1"/>
</dbReference>
<evidence type="ECO:0000256" key="2">
    <source>
        <dbReference type="ARBA" id="ARBA00022723"/>
    </source>
</evidence>
<dbReference type="OrthoDB" id="69177at2759"/>
<dbReference type="SMART" id="SM00702">
    <property type="entry name" value="P4Hc"/>
    <property type="match status" value="1"/>
</dbReference>
<evidence type="ECO:0000256" key="5">
    <source>
        <dbReference type="ARBA" id="ARBA00023004"/>
    </source>
</evidence>
<evidence type="ECO:0000256" key="4">
    <source>
        <dbReference type="ARBA" id="ARBA00023002"/>
    </source>
</evidence>
<dbReference type="InterPro" id="IPR006620">
    <property type="entry name" value="Pro_4_hyd_alph"/>
</dbReference>